<accession>A0AAX0WVM7</accession>
<name>A0AAX0WVM7_9GAMM</name>
<dbReference type="GO" id="GO:0042834">
    <property type="term" value="F:peptidoglycan binding"/>
    <property type="evidence" value="ECO:0007669"/>
    <property type="project" value="InterPro"/>
</dbReference>
<dbReference type="Gene3D" id="3.40.50.300">
    <property type="entry name" value="P-loop containing nucleotide triphosphate hydrolases"/>
    <property type="match status" value="1"/>
</dbReference>
<gene>
    <name evidence="4" type="ORF">A6J39_014585</name>
</gene>
<dbReference type="AlphaFoldDB" id="A0AAX0WVM7"/>
<keyword evidence="2" id="KW-0472">Membrane</keyword>
<keyword evidence="2" id="KW-1133">Transmembrane helix</keyword>
<dbReference type="PANTHER" id="PTHR35894">
    <property type="entry name" value="GENERAL SECRETION PATHWAY PROTEIN A-RELATED"/>
    <property type="match status" value="1"/>
</dbReference>
<dbReference type="InterPro" id="IPR007730">
    <property type="entry name" value="SPOR-like_dom"/>
</dbReference>
<dbReference type="InterPro" id="IPR049945">
    <property type="entry name" value="AAA_22"/>
</dbReference>
<dbReference type="SUPFAM" id="SSF52540">
    <property type="entry name" value="P-loop containing nucleoside triphosphate hydrolases"/>
    <property type="match status" value="1"/>
</dbReference>
<dbReference type="GeneID" id="98065285"/>
<dbReference type="Proteomes" id="UP000192511">
    <property type="component" value="Unassembled WGS sequence"/>
</dbReference>
<evidence type="ECO:0000259" key="3">
    <source>
        <dbReference type="PROSITE" id="PS51724"/>
    </source>
</evidence>
<dbReference type="EMBL" id="NBTX02000004">
    <property type="protein sequence ID" value="PNL62334.1"/>
    <property type="molecule type" value="Genomic_DNA"/>
</dbReference>
<dbReference type="PANTHER" id="PTHR35894:SF7">
    <property type="entry name" value="GENERAL SECRETION PATHWAY PROTEIN A-RELATED"/>
    <property type="match status" value="1"/>
</dbReference>
<dbReference type="InterPro" id="IPR052026">
    <property type="entry name" value="ExeA_AAA_ATPase_DNA-bind"/>
</dbReference>
<feature type="region of interest" description="Disordered" evidence="1">
    <location>
        <begin position="359"/>
        <end position="404"/>
    </location>
</feature>
<evidence type="ECO:0000313" key="4">
    <source>
        <dbReference type="EMBL" id="PNL62334.1"/>
    </source>
</evidence>
<keyword evidence="2" id="KW-0812">Transmembrane</keyword>
<proteinExistence type="predicted"/>
<dbReference type="SUPFAM" id="SSF110997">
    <property type="entry name" value="Sporulation related repeat"/>
    <property type="match status" value="1"/>
</dbReference>
<dbReference type="InterPro" id="IPR036680">
    <property type="entry name" value="SPOR-like_sf"/>
</dbReference>
<keyword evidence="5" id="KW-1185">Reference proteome</keyword>
<dbReference type="InterPro" id="IPR027417">
    <property type="entry name" value="P-loop_NTPase"/>
</dbReference>
<dbReference type="GO" id="GO:0016887">
    <property type="term" value="F:ATP hydrolysis activity"/>
    <property type="evidence" value="ECO:0007669"/>
    <property type="project" value="InterPro"/>
</dbReference>
<comment type="caution">
    <text evidence="4">The sequence shown here is derived from an EMBL/GenBank/DDBJ whole genome shotgun (WGS) entry which is preliminary data.</text>
</comment>
<feature type="transmembrane region" description="Helical" evidence="2">
    <location>
        <begin position="249"/>
        <end position="267"/>
    </location>
</feature>
<dbReference type="PROSITE" id="PS51724">
    <property type="entry name" value="SPOR"/>
    <property type="match status" value="1"/>
</dbReference>
<feature type="domain" description="SPOR" evidence="3">
    <location>
        <begin position="402"/>
        <end position="481"/>
    </location>
</feature>
<evidence type="ECO:0000313" key="5">
    <source>
        <dbReference type="Proteomes" id="UP000192511"/>
    </source>
</evidence>
<reference evidence="4" key="1">
    <citation type="submission" date="2017-12" db="EMBL/GenBank/DDBJ databases">
        <title>FDA dAtabase for Regulatory Grade micrObial Sequences (FDA-ARGOS): Supporting development and validation of Infectious Disease Dx tests.</title>
        <authorList>
            <person name="Kerrigan L."/>
            <person name="Tallon L.J."/>
            <person name="Sadzewicz L."/>
            <person name="Sengamalay N."/>
            <person name="Ott S."/>
            <person name="Godinez A."/>
            <person name="Nagaraj S."/>
            <person name="Vavikolanu K."/>
            <person name="Vyas G."/>
            <person name="Nadendla S."/>
            <person name="Aluvathingal J."/>
            <person name="Sichtig H."/>
        </authorList>
    </citation>
    <scope>NUCLEOTIDE SEQUENCE [LARGE SCALE GENOMIC DNA]</scope>
    <source>
        <strain evidence="4">FDAARGOS_200</strain>
    </source>
</reference>
<dbReference type="Gene3D" id="3.30.70.1070">
    <property type="entry name" value="Sporulation related repeat"/>
    <property type="match status" value="1"/>
</dbReference>
<dbReference type="Pfam" id="PF05036">
    <property type="entry name" value="SPOR"/>
    <property type="match status" value="1"/>
</dbReference>
<evidence type="ECO:0000256" key="2">
    <source>
        <dbReference type="SAM" id="Phobius"/>
    </source>
</evidence>
<evidence type="ECO:0000256" key="1">
    <source>
        <dbReference type="SAM" id="MobiDB-lite"/>
    </source>
</evidence>
<dbReference type="Pfam" id="PF13401">
    <property type="entry name" value="AAA_22"/>
    <property type="match status" value="1"/>
</dbReference>
<protein>
    <recommendedName>
        <fullName evidence="3">SPOR domain-containing protein</fullName>
    </recommendedName>
</protein>
<feature type="compositionally biased region" description="Basic and acidic residues" evidence="1">
    <location>
        <begin position="359"/>
        <end position="384"/>
    </location>
</feature>
<dbReference type="RefSeq" id="WP_019233698.1">
    <property type="nucleotide sequence ID" value="NZ_CAAAHR010000016.1"/>
</dbReference>
<organism evidence="4 5">
    <name type="scientific">Legionella anisa</name>
    <dbReference type="NCBI Taxonomy" id="28082"/>
    <lineage>
        <taxon>Bacteria</taxon>
        <taxon>Pseudomonadati</taxon>
        <taxon>Pseudomonadota</taxon>
        <taxon>Gammaproteobacteria</taxon>
        <taxon>Legionellales</taxon>
        <taxon>Legionellaceae</taxon>
        <taxon>Legionella</taxon>
    </lineage>
</organism>
<sequence>MNEGIIQSEVTAVIQPRVLFKPGSWLAKIDFINHLILFNNVLITILSEKEGGKTSFGTLLQSNLDQQIKSVSMTVKPPCNRENIIQEIASQLHLNHDENTDISSLVAQINERKAHVVLLIDDAQHLPESLIKEAMLAIKNQENFSFFHLCLISDYSIVATLNNLVASFFENLVHSIELGSLNENETRTYVLQRAMTAHLISKPLTDVQFKQFYQLTKGNVAKINSNLESFIFKCAAQKKKEPRKLIKKAGIAASMAVITGLIGFYFVRNYDFSSFYHLEMTHPVQDKSTEALVGNQVQPEVLVSQIPSWEDSSTRQLVYAALPKKQLLDDLNDEMSVDTVAIIDKVVVIPKLQMQHLAEQEPRIPESEFKRESPESDLTRESKTVEIPTAKQNKEDQSSSSNVNTPLYTIQVAASHNKNDIERFQQNNKLFAQNTKIRHFTNAKGLWYILTMGEFESRAEAQRNITKLPATLAKLHPWVRPVSNLSQS</sequence>